<feature type="region of interest" description="Disordered" evidence="4">
    <location>
        <begin position="1"/>
        <end position="44"/>
    </location>
</feature>
<comment type="cofactor">
    <cofactor evidence="1">
        <name>heme</name>
        <dbReference type="ChEBI" id="CHEBI:30413"/>
    </cofactor>
</comment>
<dbReference type="EMBL" id="JBHSXN010000005">
    <property type="protein sequence ID" value="MFC6955168.1"/>
    <property type="molecule type" value="Genomic_DNA"/>
</dbReference>
<dbReference type="GO" id="GO:0004497">
    <property type="term" value="F:monooxygenase activity"/>
    <property type="evidence" value="ECO:0007669"/>
    <property type="project" value="UniProtKB-KW"/>
</dbReference>
<evidence type="ECO:0000256" key="3">
    <source>
        <dbReference type="RuleBase" id="RU000461"/>
    </source>
</evidence>
<proteinExistence type="inferred from homology"/>
<reference evidence="5 6" key="1">
    <citation type="journal article" date="2019" name="Int. J. Syst. Evol. Microbiol.">
        <title>The Global Catalogue of Microorganisms (GCM) 10K type strain sequencing project: providing services to taxonomists for standard genome sequencing and annotation.</title>
        <authorList>
            <consortium name="The Broad Institute Genomics Platform"/>
            <consortium name="The Broad Institute Genome Sequencing Center for Infectious Disease"/>
            <person name="Wu L."/>
            <person name="Ma J."/>
        </authorList>
    </citation>
    <scope>NUCLEOTIDE SEQUENCE [LARGE SCALE GENOMIC DNA]</scope>
    <source>
        <strain evidence="5 6">GX26</strain>
    </source>
</reference>
<comment type="caution">
    <text evidence="5">The sequence shown here is derived from an EMBL/GenBank/DDBJ whole genome shotgun (WGS) entry which is preliminary data.</text>
</comment>
<dbReference type="InterPro" id="IPR001128">
    <property type="entry name" value="Cyt_P450"/>
</dbReference>
<accession>A0ABD5VL93</accession>
<keyword evidence="3" id="KW-0349">Heme</keyword>
<evidence type="ECO:0000256" key="4">
    <source>
        <dbReference type="SAM" id="MobiDB-lite"/>
    </source>
</evidence>
<keyword evidence="3" id="KW-0503">Monooxygenase</keyword>
<protein>
    <submittedName>
        <fullName evidence="5">Cytochrome P450</fullName>
    </submittedName>
</protein>
<dbReference type="InterPro" id="IPR002401">
    <property type="entry name" value="Cyt_P450_E_grp-I"/>
</dbReference>
<dbReference type="Gene3D" id="1.10.630.10">
    <property type="entry name" value="Cytochrome P450"/>
    <property type="match status" value="1"/>
</dbReference>
<dbReference type="PRINTS" id="PR00463">
    <property type="entry name" value="EP450I"/>
</dbReference>
<dbReference type="SUPFAM" id="SSF48264">
    <property type="entry name" value="Cytochrome P450"/>
    <property type="match status" value="1"/>
</dbReference>
<keyword evidence="6" id="KW-1185">Reference proteome</keyword>
<dbReference type="PANTHER" id="PTHR24305:SF166">
    <property type="entry name" value="CYTOCHROME P450 12A4, MITOCHONDRIAL-RELATED"/>
    <property type="match status" value="1"/>
</dbReference>
<dbReference type="PRINTS" id="PR00385">
    <property type="entry name" value="P450"/>
</dbReference>
<evidence type="ECO:0000256" key="2">
    <source>
        <dbReference type="ARBA" id="ARBA00010617"/>
    </source>
</evidence>
<dbReference type="PANTHER" id="PTHR24305">
    <property type="entry name" value="CYTOCHROME P450"/>
    <property type="match status" value="1"/>
</dbReference>
<evidence type="ECO:0000313" key="6">
    <source>
        <dbReference type="Proteomes" id="UP001596395"/>
    </source>
</evidence>
<organism evidence="5 6">
    <name type="scientific">Halorubellus litoreus</name>
    <dbReference type="NCBI Taxonomy" id="755308"/>
    <lineage>
        <taxon>Archaea</taxon>
        <taxon>Methanobacteriati</taxon>
        <taxon>Methanobacteriota</taxon>
        <taxon>Stenosarchaea group</taxon>
        <taxon>Halobacteria</taxon>
        <taxon>Halobacteriales</taxon>
        <taxon>Halorubellaceae</taxon>
        <taxon>Halorubellus</taxon>
    </lineage>
</organism>
<dbReference type="PROSITE" id="PS00086">
    <property type="entry name" value="CYTOCHROME_P450"/>
    <property type="match status" value="1"/>
</dbReference>
<dbReference type="Pfam" id="PF00067">
    <property type="entry name" value="p450"/>
    <property type="match status" value="1"/>
</dbReference>
<dbReference type="Proteomes" id="UP001596395">
    <property type="component" value="Unassembled WGS sequence"/>
</dbReference>
<dbReference type="InterPro" id="IPR036396">
    <property type="entry name" value="Cyt_P450_sf"/>
</dbReference>
<keyword evidence="3" id="KW-0408">Iron</keyword>
<feature type="compositionally biased region" description="Basic and acidic residues" evidence="4">
    <location>
        <begin position="25"/>
        <end position="37"/>
    </location>
</feature>
<evidence type="ECO:0000313" key="5">
    <source>
        <dbReference type="EMBL" id="MFC6955168.1"/>
    </source>
</evidence>
<evidence type="ECO:0000256" key="1">
    <source>
        <dbReference type="ARBA" id="ARBA00001971"/>
    </source>
</evidence>
<sequence>MSAPATADDERPDGTGGDGGAAYRPVDRAAMRGERSTPPHADGLPGVGKVLELIRDPHGFYEDLGYGYDADVVAYRVNRTPAVMLTHPEYVQQVLVEDAPKYRKGHVVSRAFEGFGEKGLVASEGEEWARDRSLVQPAFYRERVEAYADTMVEEAERAADEWADAESVRVDAATKEVTLRIIARTMFGTDLSGRGAVIRDAADAILSRVEPTNPSAYLPVWVPTPSNRRFLNAMRGLKDAMSEMVAERRASDDADGDDLLSMLVDAEYDDGATMSRERLQDHLVTFVFAGHETTALLLTWALRSLARNPGAQAELQRELDDALADAPGGRPTADAVADLPYLDAVVDETTRLYPPAYNLFREAKRDVDVGPFEVPAGTTVTTPQWVVHRDERWYDDPESFVPDRWTPEMREALPEYAHYPFGGGPRSCIGNRFATLEAKLVLATLLSRFDVTPKTEDVGVRFTATLQPDRPVHLYFTERTT</sequence>
<keyword evidence="3" id="KW-0479">Metal-binding</keyword>
<dbReference type="GO" id="GO:0046872">
    <property type="term" value="F:metal ion binding"/>
    <property type="evidence" value="ECO:0007669"/>
    <property type="project" value="UniProtKB-KW"/>
</dbReference>
<comment type="similarity">
    <text evidence="2 3">Belongs to the cytochrome P450 family.</text>
</comment>
<gene>
    <name evidence="5" type="ORF">ACFQGB_20090</name>
</gene>
<dbReference type="InterPro" id="IPR050121">
    <property type="entry name" value="Cytochrome_P450_monoxygenase"/>
</dbReference>
<name>A0ABD5VL93_9EURY</name>
<dbReference type="AlphaFoldDB" id="A0ABD5VL93"/>
<keyword evidence="3" id="KW-0560">Oxidoreductase</keyword>
<dbReference type="InterPro" id="IPR017972">
    <property type="entry name" value="Cyt_P450_CS"/>
</dbReference>
<dbReference type="RefSeq" id="WP_336352104.1">
    <property type="nucleotide sequence ID" value="NZ_JAZAQL010000005.1"/>
</dbReference>